<evidence type="ECO:0000256" key="6">
    <source>
        <dbReference type="ARBA" id="ARBA00022840"/>
    </source>
</evidence>
<comment type="function">
    <text evidence="1 9">May be involved in recombinational repair of damaged DNA.</text>
</comment>
<evidence type="ECO:0000256" key="4">
    <source>
        <dbReference type="ARBA" id="ARBA00022741"/>
    </source>
</evidence>
<keyword evidence="7 9" id="KW-0234">DNA repair</keyword>
<dbReference type="GO" id="GO:0009432">
    <property type="term" value="P:SOS response"/>
    <property type="evidence" value="ECO:0007669"/>
    <property type="project" value="TreeGrafter"/>
</dbReference>
<evidence type="ECO:0000256" key="2">
    <source>
        <dbReference type="ARBA" id="ARBA00009441"/>
    </source>
</evidence>
<keyword evidence="4" id="KW-0547">Nucleotide-binding</keyword>
<dbReference type="SUPFAM" id="SSF52540">
    <property type="entry name" value="P-loop containing nucleoside triphosphate hydrolases"/>
    <property type="match status" value="2"/>
</dbReference>
<sequence length="577" mass="59555">MLEEITIENLGVIGRAQIPFGRGLTVVTGETGAGKTMLLTGLSLLMGGKADQGRVRAGAERATVEGRVLVDAGSAVAERVTEAGGELDDDGSLVIVRTVASQGRSRSHLGGRSVPVGVLAELADDLVTVHGQSDQLRLRAPSQQRATVDAVAGPDHLALLGRYREAWQRHVELDAQIAELVERRAEREREAAALRTALAEVERVAPQPGEDQELDAVIARLGHVEELRGHTALAHAALTGDELGVDDAPTAAALVEEARRELEAAARVDPGLEPFVVRAAEIGYLVAEVGADVSGYAHGLAADPASLESAHARRAELGTLARAHGTDVDGVLAWASEAGLRLLDLDSGDERVAGLQAESERLGALLDDLAAQITRNRSDAGAAMAQAVTAELAGLAMAGAELEVTVEPAEPAVHGRDAVTILLRPHPGAPPTPLGKGASGGELSRVMLAVEVVLAQAAQRAGAAPATFVFDEVDAGVGGRAALEVGARLAALARTAQVVVVTHLAQVAAYADHHLVVTKSSDAAGDVVTQSDVRVVVDEERVAELARMLSGQDGSDAALTHAAELLELGAQARISAA</sequence>
<dbReference type="GO" id="GO:0005524">
    <property type="term" value="F:ATP binding"/>
    <property type="evidence" value="ECO:0007669"/>
    <property type="project" value="UniProtKB-KW"/>
</dbReference>
<keyword evidence="5 9" id="KW-0227">DNA damage</keyword>
<dbReference type="NCBIfam" id="TIGR00634">
    <property type="entry name" value="recN"/>
    <property type="match status" value="1"/>
</dbReference>
<feature type="domain" description="RecF/RecN/SMC N-terminal" evidence="11">
    <location>
        <begin position="1"/>
        <end position="520"/>
    </location>
</feature>
<dbReference type="InterPro" id="IPR003395">
    <property type="entry name" value="RecF/RecN/SMC_N"/>
</dbReference>
<dbReference type="Gene3D" id="3.40.50.300">
    <property type="entry name" value="P-loop containing nucleotide triphosphate hydrolases"/>
    <property type="match status" value="2"/>
</dbReference>
<dbReference type="Pfam" id="PF02463">
    <property type="entry name" value="SMC_N"/>
    <property type="match status" value="1"/>
</dbReference>
<feature type="coiled-coil region" evidence="10">
    <location>
        <begin position="170"/>
        <end position="204"/>
    </location>
</feature>
<name>A0A1I2F0C6_9MICO</name>
<evidence type="ECO:0000256" key="1">
    <source>
        <dbReference type="ARBA" id="ARBA00003618"/>
    </source>
</evidence>
<evidence type="ECO:0000256" key="3">
    <source>
        <dbReference type="ARBA" id="ARBA00021315"/>
    </source>
</evidence>
<evidence type="ECO:0000256" key="5">
    <source>
        <dbReference type="ARBA" id="ARBA00022763"/>
    </source>
</evidence>
<dbReference type="GO" id="GO:0006310">
    <property type="term" value="P:DNA recombination"/>
    <property type="evidence" value="ECO:0007669"/>
    <property type="project" value="InterPro"/>
</dbReference>
<dbReference type="InterPro" id="IPR004604">
    <property type="entry name" value="DNA_recomb/repair_RecN"/>
</dbReference>
<proteinExistence type="inferred from homology"/>
<evidence type="ECO:0000256" key="10">
    <source>
        <dbReference type="SAM" id="Coils"/>
    </source>
</evidence>
<dbReference type="AlphaFoldDB" id="A0A1I2F0C6"/>
<evidence type="ECO:0000313" key="13">
    <source>
        <dbReference type="Proteomes" id="UP000198520"/>
    </source>
</evidence>
<accession>A0A1I2F0C6</accession>
<protein>
    <recommendedName>
        <fullName evidence="3 9">DNA repair protein RecN</fullName>
    </recommendedName>
    <alternativeName>
        <fullName evidence="8 9">Recombination protein N</fullName>
    </alternativeName>
</protein>
<dbReference type="STRING" id="285351.SAMN04488035_1014"/>
<evidence type="ECO:0000256" key="7">
    <source>
        <dbReference type="ARBA" id="ARBA00023204"/>
    </source>
</evidence>
<keyword evidence="13" id="KW-1185">Reference proteome</keyword>
<dbReference type="RefSeq" id="WP_093375826.1">
    <property type="nucleotide sequence ID" value="NZ_BNAN01000002.1"/>
</dbReference>
<reference evidence="13" key="1">
    <citation type="submission" date="2016-10" db="EMBL/GenBank/DDBJ databases">
        <authorList>
            <person name="Varghese N."/>
            <person name="Submissions S."/>
        </authorList>
    </citation>
    <scope>NUCLEOTIDE SEQUENCE [LARGE SCALE GENOMIC DNA]</scope>
    <source>
        <strain evidence="13">DSM 19083</strain>
    </source>
</reference>
<gene>
    <name evidence="12" type="ORF">SAMN04488035_1014</name>
</gene>
<dbReference type="PIRSF" id="PIRSF003128">
    <property type="entry name" value="RecN"/>
    <property type="match status" value="1"/>
</dbReference>
<dbReference type="Proteomes" id="UP000198520">
    <property type="component" value="Unassembled WGS sequence"/>
</dbReference>
<dbReference type="PANTHER" id="PTHR11059:SF0">
    <property type="entry name" value="DNA REPAIR PROTEIN RECN"/>
    <property type="match status" value="1"/>
</dbReference>
<evidence type="ECO:0000256" key="8">
    <source>
        <dbReference type="ARBA" id="ARBA00033408"/>
    </source>
</evidence>
<evidence type="ECO:0000313" key="12">
    <source>
        <dbReference type="EMBL" id="SFE97981.1"/>
    </source>
</evidence>
<dbReference type="InterPro" id="IPR027417">
    <property type="entry name" value="P-loop_NTPase"/>
</dbReference>
<keyword evidence="6" id="KW-0067">ATP-binding</keyword>
<dbReference type="PANTHER" id="PTHR11059">
    <property type="entry name" value="DNA REPAIR PROTEIN RECN"/>
    <property type="match status" value="1"/>
</dbReference>
<dbReference type="OrthoDB" id="9806954at2"/>
<dbReference type="GO" id="GO:0006281">
    <property type="term" value="P:DNA repair"/>
    <property type="evidence" value="ECO:0007669"/>
    <property type="project" value="UniProtKB-KW"/>
</dbReference>
<keyword evidence="10" id="KW-0175">Coiled coil</keyword>
<comment type="similarity">
    <text evidence="2 9">Belongs to the RecN family.</text>
</comment>
<evidence type="ECO:0000256" key="9">
    <source>
        <dbReference type="PIRNR" id="PIRNR003128"/>
    </source>
</evidence>
<evidence type="ECO:0000259" key="11">
    <source>
        <dbReference type="Pfam" id="PF02463"/>
    </source>
</evidence>
<dbReference type="EMBL" id="FONZ01000002">
    <property type="protein sequence ID" value="SFE97981.1"/>
    <property type="molecule type" value="Genomic_DNA"/>
</dbReference>
<organism evidence="12 13">
    <name type="scientific">Flavimobilis marinus</name>
    <dbReference type="NCBI Taxonomy" id="285351"/>
    <lineage>
        <taxon>Bacteria</taxon>
        <taxon>Bacillati</taxon>
        <taxon>Actinomycetota</taxon>
        <taxon>Actinomycetes</taxon>
        <taxon>Micrococcales</taxon>
        <taxon>Jonesiaceae</taxon>
        <taxon>Flavimobilis</taxon>
    </lineage>
</organism>
<dbReference type="GO" id="GO:0043590">
    <property type="term" value="C:bacterial nucleoid"/>
    <property type="evidence" value="ECO:0007669"/>
    <property type="project" value="TreeGrafter"/>
</dbReference>